<accession>A0A9E2SE96</accession>
<dbReference type="Pfam" id="PF05050">
    <property type="entry name" value="Methyltransf_21"/>
    <property type="match status" value="1"/>
</dbReference>
<organism evidence="2 3">
    <name type="scientific">Pinibacter aurantiacus</name>
    <dbReference type="NCBI Taxonomy" id="2851599"/>
    <lineage>
        <taxon>Bacteria</taxon>
        <taxon>Pseudomonadati</taxon>
        <taxon>Bacteroidota</taxon>
        <taxon>Chitinophagia</taxon>
        <taxon>Chitinophagales</taxon>
        <taxon>Chitinophagaceae</taxon>
        <taxon>Pinibacter</taxon>
    </lineage>
</organism>
<dbReference type="PANTHER" id="PTHR34203:SF15">
    <property type="entry name" value="SLL1173 PROTEIN"/>
    <property type="match status" value="1"/>
</dbReference>
<dbReference type="RefSeq" id="WP_217793635.1">
    <property type="nucleotide sequence ID" value="NZ_JAHSPG010000015.1"/>
</dbReference>
<dbReference type="AlphaFoldDB" id="A0A9E2SE96"/>
<dbReference type="EMBL" id="JAHSPG010000015">
    <property type="protein sequence ID" value="MBV4359459.1"/>
    <property type="molecule type" value="Genomic_DNA"/>
</dbReference>
<evidence type="ECO:0000313" key="3">
    <source>
        <dbReference type="Proteomes" id="UP000812270"/>
    </source>
</evidence>
<keyword evidence="2" id="KW-0808">Transferase</keyword>
<keyword evidence="3" id="KW-1185">Reference proteome</keyword>
<keyword evidence="2" id="KW-0489">Methyltransferase</keyword>
<dbReference type="InterPro" id="IPR006342">
    <property type="entry name" value="FkbM_mtfrase"/>
</dbReference>
<dbReference type="NCBIfam" id="TIGR01444">
    <property type="entry name" value="fkbM_fam"/>
    <property type="match status" value="1"/>
</dbReference>
<protein>
    <submittedName>
        <fullName evidence="2">FkbM family methyltransferase</fullName>
    </submittedName>
</protein>
<feature type="domain" description="Methyltransferase FkbM" evidence="1">
    <location>
        <begin position="89"/>
        <end position="243"/>
    </location>
</feature>
<dbReference type="PANTHER" id="PTHR34203">
    <property type="entry name" value="METHYLTRANSFERASE, FKBM FAMILY PROTEIN"/>
    <property type="match status" value="1"/>
</dbReference>
<gene>
    <name evidence="2" type="ORF">KTO63_19980</name>
</gene>
<evidence type="ECO:0000313" key="2">
    <source>
        <dbReference type="EMBL" id="MBV4359459.1"/>
    </source>
</evidence>
<name>A0A9E2SE96_9BACT</name>
<evidence type="ECO:0000259" key="1">
    <source>
        <dbReference type="Pfam" id="PF05050"/>
    </source>
</evidence>
<dbReference type="GO" id="GO:0008168">
    <property type="term" value="F:methyltransferase activity"/>
    <property type="evidence" value="ECO:0007669"/>
    <property type="project" value="UniProtKB-KW"/>
</dbReference>
<proteinExistence type="predicted"/>
<comment type="caution">
    <text evidence="2">The sequence shown here is derived from an EMBL/GenBank/DDBJ whole genome shotgun (WGS) entry which is preliminary data.</text>
</comment>
<reference evidence="2" key="1">
    <citation type="submission" date="2021-06" db="EMBL/GenBank/DDBJ databases">
        <authorList>
            <person name="Huq M.A."/>
        </authorList>
    </citation>
    <scope>NUCLEOTIDE SEQUENCE</scope>
    <source>
        <strain evidence="2">MAH-26</strain>
    </source>
</reference>
<dbReference type="Proteomes" id="UP000812270">
    <property type="component" value="Unassembled WGS sequence"/>
</dbReference>
<dbReference type="GO" id="GO:0032259">
    <property type="term" value="P:methylation"/>
    <property type="evidence" value="ECO:0007669"/>
    <property type="project" value="UniProtKB-KW"/>
</dbReference>
<sequence length="280" mass="31682">MANSFLGKITKGFVGKAKAALANPYKKIGVGWLDVRYLKNSSDTSLKTLKILGGNLHYKNAFEVYHGLSEIFVDEIYKQQLPENARVIDCGSHIGMSLIYLKQLCPTAKITAFEPDAQNFKLLTDNMASFGYTKDVVLENKAVWIENATLHFESSNDMSSHIVADNTKGATISVQAVRLRDVINAKVDFLKIDIEGAEYEVMKDIEEKLHFVGNLFLEYHGNFNEGYKLNEMLQILERNQFKYYIAEAVKVYKTPFSRSGTDAPAYDVQLNIHCFKTDHQ</sequence>
<dbReference type="InterPro" id="IPR052514">
    <property type="entry name" value="SAM-dependent_MTase"/>
</dbReference>